<name>A0ABW5PTJ0_9BACI</name>
<evidence type="ECO:0000313" key="2">
    <source>
        <dbReference type="Proteomes" id="UP001597458"/>
    </source>
</evidence>
<keyword evidence="2" id="KW-1185">Reference proteome</keyword>
<protein>
    <submittedName>
        <fullName evidence="1">YrzI family small protein</fullName>
    </submittedName>
</protein>
<proteinExistence type="predicted"/>
<gene>
    <name evidence="1" type="ORF">ACFSTF_13015</name>
</gene>
<dbReference type="Proteomes" id="UP001597458">
    <property type="component" value="Unassembled WGS sequence"/>
</dbReference>
<sequence length="50" mass="6123">MYKIQLFAITLTVTVNKQKTDLTKKYHHDQRVKQLKEEMLQKRLKQMPHI</sequence>
<reference evidence="2" key="1">
    <citation type="journal article" date="2019" name="Int. J. Syst. Evol. Microbiol.">
        <title>The Global Catalogue of Microorganisms (GCM) 10K type strain sequencing project: providing services to taxonomists for standard genome sequencing and annotation.</title>
        <authorList>
            <consortium name="The Broad Institute Genomics Platform"/>
            <consortium name="The Broad Institute Genome Sequencing Center for Infectious Disease"/>
            <person name="Wu L."/>
            <person name="Ma J."/>
        </authorList>
    </citation>
    <scope>NUCLEOTIDE SEQUENCE [LARGE SCALE GENOMIC DNA]</scope>
    <source>
        <strain evidence="2">TISTR 2241</strain>
    </source>
</reference>
<dbReference type="EMBL" id="JBHUMR010000014">
    <property type="protein sequence ID" value="MFD2618229.1"/>
    <property type="molecule type" value="Genomic_DNA"/>
</dbReference>
<accession>A0ABW5PTJ0</accession>
<comment type="caution">
    <text evidence="1">The sequence shown here is derived from an EMBL/GenBank/DDBJ whole genome shotgun (WGS) entry which is preliminary data.</text>
</comment>
<evidence type="ECO:0000313" key="1">
    <source>
        <dbReference type="EMBL" id="MFD2618229.1"/>
    </source>
</evidence>
<dbReference type="RefSeq" id="WP_181406384.1">
    <property type="nucleotide sequence ID" value="NZ_JBHUMR010000014.1"/>
</dbReference>
<organism evidence="1 2">
    <name type="scientific">Terrilactibacillus laevilacticus</name>
    <dbReference type="NCBI Taxonomy" id="1380157"/>
    <lineage>
        <taxon>Bacteria</taxon>
        <taxon>Bacillati</taxon>
        <taxon>Bacillota</taxon>
        <taxon>Bacilli</taxon>
        <taxon>Bacillales</taxon>
        <taxon>Bacillaceae</taxon>
        <taxon>Terrilactibacillus</taxon>
    </lineage>
</organism>